<evidence type="ECO:0000313" key="1">
    <source>
        <dbReference type="EMBL" id="TYT74300.1"/>
    </source>
</evidence>
<name>A0A5S5MF31_9BACT</name>
<reference evidence="1 2" key="1">
    <citation type="submission" date="2019-06" db="EMBL/GenBank/DDBJ databases">
        <title>Desulfobotulus mexicanus sp. nov., a novel sulfate-reducing bacterium isolated from the sediment of an alkaline crater lake in Mexico.</title>
        <authorList>
            <person name="Hirschler-Rea A."/>
        </authorList>
    </citation>
    <scope>NUCLEOTIDE SEQUENCE [LARGE SCALE GENOMIC DNA]</scope>
    <source>
        <strain evidence="1 2">PAR22N</strain>
    </source>
</reference>
<gene>
    <name evidence="1" type="ORF">FIM25_11070</name>
</gene>
<keyword evidence="2" id="KW-1185">Reference proteome</keyword>
<comment type="caution">
    <text evidence="1">The sequence shown here is derived from an EMBL/GenBank/DDBJ whole genome shotgun (WGS) entry which is preliminary data.</text>
</comment>
<dbReference type="RefSeq" id="WP_139449252.1">
    <property type="nucleotide sequence ID" value="NZ_VDMB01000013.1"/>
</dbReference>
<dbReference type="OrthoDB" id="9838790at2"/>
<evidence type="ECO:0000313" key="2">
    <source>
        <dbReference type="Proteomes" id="UP000321899"/>
    </source>
</evidence>
<protein>
    <submittedName>
        <fullName evidence="1">Uncharacterized protein</fullName>
    </submittedName>
</protein>
<accession>A0A5S5MF31</accession>
<organism evidence="1 2">
    <name type="scientific">Desulfobotulus mexicanus</name>
    <dbReference type="NCBI Taxonomy" id="2586642"/>
    <lineage>
        <taxon>Bacteria</taxon>
        <taxon>Pseudomonadati</taxon>
        <taxon>Thermodesulfobacteriota</taxon>
        <taxon>Desulfobacteria</taxon>
        <taxon>Desulfobacterales</taxon>
        <taxon>Desulfobacteraceae</taxon>
        <taxon>Desulfobotulus</taxon>
    </lineage>
</organism>
<sequence length="125" mass="14034">MDVVSLSQSAIAYLTPYLLHAAGKTVEQGLDTGRKKLFHWLKDKLSEPAPKTALNLAENYPEDDGVKEMLRMQLELKMADPIFMKEIMELLPKEKIMTNIKQTQINTGNNITSTQVVGYGNVVIK</sequence>
<dbReference type="AlphaFoldDB" id="A0A5S5MF31"/>
<dbReference type="EMBL" id="VDMB01000013">
    <property type="protein sequence ID" value="TYT74300.1"/>
    <property type="molecule type" value="Genomic_DNA"/>
</dbReference>
<proteinExistence type="predicted"/>
<dbReference type="Proteomes" id="UP000321899">
    <property type="component" value="Unassembled WGS sequence"/>
</dbReference>